<proteinExistence type="inferred from homology"/>
<gene>
    <name evidence="3" type="primary">ykaA</name>
    <name evidence="3" type="ORF">GCM10010885_10910</name>
</gene>
<evidence type="ECO:0008006" key="5">
    <source>
        <dbReference type="Google" id="ProtNLM"/>
    </source>
</evidence>
<dbReference type="Pfam" id="PF01865">
    <property type="entry name" value="PhoU_div"/>
    <property type="match status" value="1"/>
</dbReference>
<reference evidence="3" key="1">
    <citation type="journal article" date="2014" name="Int. J. Syst. Evol. Microbiol.">
        <title>Complete genome sequence of Corynebacterium casei LMG S-19264T (=DSM 44701T), isolated from a smear-ripened cheese.</title>
        <authorList>
            <consortium name="US DOE Joint Genome Institute (JGI-PGF)"/>
            <person name="Walter F."/>
            <person name="Albersmeier A."/>
            <person name="Kalinowski J."/>
            <person name="Ruckert C."/>
        </authorList>
    </citation>
    <scope>NUCLEOTIDE SEQUENCE</scope>
    <source>
        <strain evidence="3">JCM 18487</strain>
    </source>
</reference>
<dbReference type="InterPro" id="IPR038078">
    <property type="entry name" value="PhoU-like_sf"/>
</dbReference>
<dbReference type="PANTHER" id="PTHR37298">
    <property type="entry name" value="UPF0111 PROTEIN YKAA"/>
    <property type="match status" value="1"/>
</dbReference>
<dbReference type="EMBL" id="BMOY01000013">
    <property type="protein sequence ID" value="GGJ03485.1"/>
    <property type="molecule type" value="Genomic_DNA"/>
</dbReference>
<comment type="caution">
    <text evidence="3">The sequence shown here is derived from an EMBL/GenBank/DDBJ whole genome shotgun (WGS) entry which is preliminary data.</text>
</comment>
<accession>A0A917NIQ3</accession>
<name>A0A917NIQ3_9BACL</name>
<dbReference type="PANTHER" id="PTHR37298:SF1">
    <property type="entry name" value="UPF0111 PROTEIN YKAA"/>
    <property type="match status" value="1"/>
</dbReference>
<reference evidence="3" key="2">
    <citation type="submission" date="2020-09" db="EMBL/GenBank/DDBJ databases">
        <authorList>
            <person name="Sun Q."/>
            <person name="Ohkuma M."/>
        </authorList>
    </citation>
    <scope>NUCLEOTIDE SEQUENCE</scope>
    <source>
        <strain evidence="3">JCM 18487</strain>
    </source>
</reference>
<feature type="coiled-coil region" evidence="2">
    <location>
        <begin position="129"/>
        <end position="156"/>
    </location>
</feature>
<protein>
    <recommendedName>
        <fullName evidence="5">Phosphate transport regulator</fullName>
    </recommendedName>
</protein>
<dbReference type="RefSeq" id="WP_188881644.1">
    <property type="nucleotide sequence ID" value="NZ_BMOY01000013.1"/>
</dbReference>
<evidence type="ECO:0000313" key="4">
    <source>
        <dbReference type="Proteomes" id="UP000637695"/>
    </source>
</evidence>
<evidence type="ECO:0000313" key="3">
    <source>
        <dbReference type="EMBL" id="GGJ03485.1"/>
    </source>
</evidence>
<evidence type="ECO:0000256" key="2">
    <source>
        <dbReference type="SAM" id="Coils"/>
    </source>
</evidence>
<keyword evidence="2" id="KW-0175">Coiled coil</keyword>
<sequence length="203" mass="23068">MAKRSDQLFDYLVRIADNLRQTAVLFEQNLADLSHAAALAKAVKEHETKGDTLIAELVTLLNSTYITPLEREDFLQLAVKLDDIVDGLEACTVRFDLYQIPSATPVMKEFAATIRESAAEILAAMDKLRARKLLDIQQHTRKLNELEKHGDQLLRHSLRELFAETRDAVTIIKYKELYEILEDVTDRCEDVSDVLESVIVKNA</sequence>
<dbReference type="InterPro" id="IPR018445">
    <property type="entry name" value="Put_Phosphate_transp_reg"/>
</dbReference>
<dbReference type="Gene3D" id="1.20.58.220">
    <property type="entry name" value="Phosphate transport system protein phou homolog 2, domain 2"/>
    <property type="match status" value="1"/>
</dbReference>
<dbReference type="AlphaFoldDB" id="A0A917NIQ3"/>
<organism evidence="3 4">
    <name type="scientific">Alicyclobacillus cellulosilyticus</name>
    <dbReference type="NCBI Taxonomy" id="1003997"/>
    <lineage>
        <taxon>Bacteria</taxon>
        <taxon>Bacillati</taxon>
        <taxon>Bacillota</taxon>
        <taxon>Bacilli</taxon>
        <taxon>Bacillales</taxon>
        <taxon>Alicyclobacillaceae</taxon>
        <taxon>Alicyclobacillus</taxon>
    </lineage>
</organism>
<keyword evidence="4" id="KW-1185">Reference proteome</keyword>
<evidence type="ECO:0000256" key="1">
    <source>
        <dbReference type="ARBA" id="ARBA00008591"/>
    </source>
</evidence>
<dbReference type="Proteomes" id="UP000637695">
    <property type="component" value="Unassembled WGS sequence"/>
</dbReference>
<comment type="similarity">
    <text evidence="1">Belongs to the UPF0111 family.</text>
</comment>
<dbReference type="InterPro" id="IPR052912">
    <property type="entry name" value="UPF0111_domain"/>
</dbReference>